<dbReference type="GO" id="GO:0098797">
    <property type="term" value="C:plasma membrane protein complex"/>
    <property type="evidence" value="ECO:0007669"/>
    <property type="project" value="TreeGrafter"/>
</dbReference>
<feature type="transmembrane region" description="Helical" evidence="7">
    <location>
        <begin position="20"/>
        <end position="45"/>
    </location>
</feature>
<evidence type="ECO:0000259" key="9">
    <source>
        <dbReference type="Pfam" id="PF12704"/>
    </source>
</evidence>
<evidence type="ECO:0000313" key="11">
    <source>
        <dbReference type="Proteomes" id="UP000219036"/>
    </source>
</evidence>
<keyword evidence="4 7" id="KW-0812">Transmembrane</keyword>
<dbReference type="RefSeq" id="WP_097000827.1">
    <property type="nucleotide sequence ID" value="NZ_OBEI01000008.1"/>
</dbReference>
<dbReference type="InterPro" id="IPR051447">
    <property type="entry name" value="Lipoprotein-release_system"/>
</dbReference>
<dbReference type="Pfam" id="PF02687">
    <property type="entry name" value="FtsX"/>
    <property type="match status" value="1"/>
</dbReference>
<evidence type="ECO:0000256" key="2">
    <source>
        <dbReference type="ARBA" id="ARBA00005236"/>
    </source>
</evidence>
<keyword evidence="11" id="KW-1185">Reference proteome</keyword>
<keyword evidence="5 7" id="KW-1133">Transmembrane helix</keyword>
<dbReference type="Pfam" id="PF12704">
    <property type="entry name" value="MacB_PCD"/>
    <property type="match status" value="1"/>
</dbReference>
<evidence type="ECO:0000256" key="3">
    <source>
        <dbReference type="ARBA" id="ARBA00022475"/>
    </source>
</evidence>
<feature type="domain" description="ABC3 transporter permease C-terminal" evidence="8">
    <location>
        <begin position="271"/>
        <end position="393"/>
    </location>
</feature>
<feature type="transmembrane region" description="Helical" evidence="7">
    <location>
        <begin position="311"/>
        <end position="341"/>
    </location>
</feature>
<comment type="similarity">
    <text evidence="2">Belongs to the ABC-4 integral membrane protein family. LolC/E subfamily.</text>
</comment>
<feature type="domain" description="MacB-like periplasmic core" evidence="9">
    <location>
        <begin position="24"/>
        <end position="240"/>
    </location>
</feature>
<protein>
    <submittedName>
        <fullName evidence="10">Lipoprotein-releasing system permease protein</fullName>
    </submittedName>
</protein>
<comment type="subcellular location">
    <subcellularLocation>
        <location evidence="1">Cell membrane</location>
        <topology evidence="1">Multi-pass membrane protein</topology>
    </subcellularLocation>
</comment>
<dbReference type="InterPro" id="IPR003838">
    <property type="entry name" value="ABC3_permease_C"/>
</dbReference>
<sequence>MPLYIKIALKYLLSLKSKALSFMTVISFIGITVGVSALLITLAVMSGFQWGLKEKILETSPHIVIFKMTGRFTEYSSLYDYFTDIKDIEAYQPFIYSQALASKGENVKSVNIRGVDPDKDKKIMKVNTKLIAGNYDDLKKRNHVLIGKDVAVALDIWVGDSFKIMSPFGRKTPLGYLPKIKKVYVAGIVDFGMYEYDSTYIQMRLDEAQNFFDMKDAVTGIQIKLRNPYRADTVKKQLERYISYPYIIRTWMDLNKSLFQALQLEKLAMFLVIALIVLVASFNVSSLLITKAREKRKDIAILKTIGADSSFILKTFLWQGMLIGIAGTVFGTIIGLSVIYFGDTYHLVKLNPEVYMIDYLPLKTSIFDITAVFLSSLFICFVSSVLPAYFASRDVPAEVLRYE</sequence>
<keyword evidence="10" id="KW-0449">Lipoprotein</keyword>
<evidence type="ECO:0000256" key="4">
    <source>
        <dbReference type="ARBA" id="ARBA00022692"/>
    </source>
</evidence>
<dbReference type="InterPro" id="IPR025857">
    <property type="entry name" value="MacB_PCD"/>
</dbReference>
<evidence type="ECO:0000256" key="6">
    <source>
        <dbReference type="ARBA" id="ARBA00023136"/>
    </source>
</evidence>
<reference evidence="11" key="1">
    <citation type="submission" date="2017-09" db="EMBL/GenBank/DDBJ databases">
        <authorList>
            <person name="Varghese N."/>
            <person name="Submissions S."/>
        </authorList>
    </citation>
    <scope>NUCLEOTIDE SEQUENCE [LARGE SCALE GENOMIC DNA]</scope>
    <source>
        <strain evidence="11">DSM 15103</strain>
    </source>
</reference>
<keyword evidence="6 7" id="KW-0472">Membrane</keyword>
<dbReference type="Proteomes" id="UP000219036">
    <property type="component" value="Unassembled WGS sequence"/>
</dbReference>
<organism evidence="10 11">
    <name type="scientific">Persephonella hydrogeniphila</name>
    <dbReference type="NCBI Taxonomy" id="198703"/>
    <lineage>
        <taxon>Bacteria</taxon>
        <taxon>Pseudomonadati</taxon>
        <taxon>Aquificota</taxon>
        <taxon>Aquificia</taxon>
        <taxon>Aquificales</taxon>
        <taxon>Hydrogenothermaceae</taxon>
        <taxon>Persephonella</taxon>
    </lineage>
</organism>
<dbReference type="OrthoDB" id="9808461at2"/>
<feature type="transmembrane region" description="Helical" evidence="7">
    <location>
        <begin position="369"/>
        <end position="391"/>
    </location>
</feature>
<dbReference type="AlphaFoldDB" id="A0A285NL25"/>
<proteinExistence type="inferred from homology"/>
<evidence type="ECO:0000259" key="8">
    <source>
        <dbReference type="Pfam" id="PF02687"/>
    </source>
</evidence>
<feature type="transmembrane region" description="Helical" evidence="7">
    <location>
        <begin position="267"/>
        <end position="290"/>
    </location>
</feature>
<dbReference type="PANTHER" id="PTHR30489:SF0">
    <property type="entry name" value="LIPOPROTEIN-RELEASING SYSTEM TRANSMEMBRANE PROTEIN LOLE"/>
    <property type="match status" value="1"/>
</dbReference>
<accession>A0A285NL25</accession>
<gene>
    <name evidence="10" type="ORF">SAMN06265182_1668</name>
</gene>
<evidence type="ECO:0000256" key="1">
    <source>
        <dbReference type="ARBA" id="ARBA00004651"/>
    </source>
</evidence>
<evidence type="ECO:0000313" key="10">
    <source>
        <dbReference type="EMBL" id="SNZ09928.1"/>
    </source>
</evidence>
<evidence type="ECO:0000256" key="5">
    <source>
        <dbReference type="ARBA" id="ARBA00022989"/>
    </source>
</evidence>
<dbReference type="PANTHER" id="PTHR30489">
    <property type="entry name" value="LIPOPROTEIN-RELEASING SYSTEM TRANSMEMBRANE PROTEIN LOLE"/>
    <property type="match status" value="1"/>
</dbReference>
<keyword evidence="3" id="KW-1003">Cell membrane</keyword>
<evidence type="ECO:0000256" key="7">
    <source>
        <dbReference type="SAM" id="Phobius"/>
    </source>
</evidence>
<dbReference type="EMBL" id="OBEI01000008">
    <property type="protein sequence ID" value="SNZ09928.1"/>
    <property type="molecule type" value="Genomic_DNA"/>
</dbReference>
<dbReference type="GO" id="GO:0044874">
    <property type="term" value="P:lipoprotein localization to outer membrane"/>
    <property type="evidence" value="ECO:0007669"/>
    <property type="project" value="TreeGrafter"/>
</dbReference>
<name>A0A285NL25_9AQUI</name>